<dbReference type="Proteomes" id="UP001142393">
    <property type="component" value="Unassembled WGS sequence"/>
</dbReference>
<dbReference type="PANTHER" id="PTHR42877">
    <property type="entry name" value="L-ORNITHINE N(5)-MONOOXYGENASE-RELATED"/>
    <property type="match status" value="1"/>
</dbReference>
<dbReference type="Gene3D" id="3.50.50.60">
    <property type="entry name" value="FAD/NAD(P)-binding domain"/>
    <property type="match status" value="1"/>
</dbReference>
<evidence type="ECO:0000256" key="1">
    <source>
        <dbReference type="ARBA" id="ARBA00010139"/>
    </source>
</evidence>
<evidence type="ECO:0000313" key="2">
    <source>
        <dbReference type="EMBL" id="KAJ3747565.1"/>
    </source>
</evidence>
<dbReference type="InterPro" id="IPR051209">
    <property type="entry name" value="FAD-bind_Monooxygenase_sf"/>
</dbReference>
<proteinExistence type="inferred from homology"/>
<reference evidence="2 3" key="1">
    <citation type="journal article" date="2023" name="Proc. Natl. Acad. Sci. U.S.A.">
        <title>A global phylogenomic analysis of the shiitake genus Lentinula.</title>
        <authorList>
            <person name="Sierra-Patev S."/>
            <person name="Min B."/>
            <person name="Naranjo-Ortiz M."/>
            <person name="Looney B."/>
            <person name="Konkel Z."/>
            <person name="Slot J.C."/>
            <person name="Sakamoto Y."/>
            <person name="Steenwyk J.L."/>
            <person name="Rokas A."/>
            <person name="Carro J."/>
            <person name="Camarero S."/>
            <person name="Ferreira P."/>
            <person name="Molpeceres G."/>
            <person name="Ruiz-Duenas F.J."/>
            <person name="Serrano A."/>
            <person name="Henrissat B."/>
            <person name="Drula E."/>
            <person name="Hughes K.W."/>
            <person name="Mata J.L."/>
            <person name="Ishikawa N.K."/>
            <person name="Vargas-Isla R."/>
            <person name="Ushijima S."/>
            <person name="Smith C.A."/>
            <person name="Donoghue J."/>
            <person name="Ahrendt S."/>
            <person name="Andreopoulos W."/>
            <person name="He G."/>
            <person name="LaButti K."/>
            <person name="Lipzen A."/>
            <person name="Ng V."/>
            <person name="Riley R."/>
            <person name="Sandor L."/>
            <person name="Barry K."/>
            <person name="Martinez A.T."/>
            <person name="Xiao Y."/>
            <person name="Gibbons J.G."/>
            <person name="Terashima K."/>
            <person name="Grigoriev I.V."/>
            <person name="Hibbett D."/>
        </authorList>
    </citation>
    <scope>NUCLEOTIDE SEQUENCE [LARGE SCALE GENOMIC DNA]</scope>
    <source>
        <strain evidence="2 3">TFB7810</strain>
    </source>
</reference>
<dbReference type="PANTHER" id="PTHR42877:SF4">
    <property type="entry name" value="FAD_NAD(P)-BINDING DOMAIN-CONTAINING PROTEIN-RELATED"/>
    <property type="match status" value="1"/>
</dbReference>
<accession>A0A9W8U0I9</accession>
<comment type="similarity">
    <text evidence="1">Belongs to the FAD-binding monooxygenase family.</text>
</comment>
<comment type="caution">
    <text evidence="2">The sequence shown here is derived from an EMBL/GenBank/DDBJ whole genome shotgun (WGS) entry which is preliminary data.</text>
</comment>
<evidence type="ECO:0000313" key="3">
    <source>
        <dbReference type="Proteomes" id="UP001142393"/>
    </source>
</evidence>
<dbReference type="InterPro" id="IPR036188">
    <property type="entry name" value="FAD/NAD-bd_sf"/>
</dbReference>
<organism evidence="2 3">
    <name type="scientific">Lentinula detonsa</name>
    <dbReference type="NCBI Taxonomy" id="2804962"/>
    <lineage>
        <taxon>Eukaryota</taxon>
        <taxon>Fungi</taxon>
        <taxon>Dikarya</taxon>
        <taxon>Basidiomycota</taxon>
        <taxon>Agaricomycotina</taxon>
        <taxon>Agaricomycetes</taxon>
        <taxon>Agaricomycetidae</taxon>
        <taxon>Agaricales</taxon>
        <taxon>Marasmiineae</taxon>
        <taxon>Omphalotaceae</taxon>
        <taxon>Lentinula</taxon>
    </lineage>
</organism>
<gene>
    <name evidence="2" type="ORF">DFH05DRAFT_1541127</name>
</gene>
<sequence length="137" mass="15865">MSAKQPHLVIVGAGLESAFERQLGFTDFTTVNYVRRGTSYKHICIQDAHLTFHCVISILSAVTSTLTGHFATQPKILAYWQSLYKKHSLERHAKFQTSVHEAEWDEERQVWRVTLRKEKTGKYMEEMIDVCFMNGLE</sequence>
<keyword evidence="3" id="KW-1185">Reference proteome</keyword>
<name>A0A9W8U0I9_9AGAR</name>
<dbReference type="EMBL" id="JANVFU010000003">
    <property type="protein sequence ID" value="KAJ3747565.1"/>
    <property type="molecule type" value="Genomic_DNA"/>
</dbReference>
<dbReference type="AlphaFoldDB" id="A0A9W8U0I9"/>
<protein>
    <submittedName>
        <fullName evidence="2">Uncharacterized protein</fullName>
    </submittedName>
</protein>